<proteinExistence type="predicted"/>
<dbReference type="EMBL" id="CP162911">
    <property type="protein sequence ID" value="XDL60247.1"/>
    <property type="molecule type" value="Genomic_DNA"/>
</dbReference>
<reference evidence="1" key="1">
    <citation type="submission" date="2024-07" db="EMBL/GenBank/DDBJ databases">
        <authorList>
            <person name="Wang K."/>
            <person name="Liang S."/>
            <person name="Wang S."/>
        </authorList>
    </citation>
    <scope>NUCLEOTIDE SEQUENCE</scope>
    <source>
        <strain evidence="1">KW1</strain>
    </source>
</reference>
<gene>
    <name evidence="1" type="ORF">AB4922_12785</name>
</gene>
<protein>
    <submittedName>
        <fullName evidence="1">Uncharacterized protein</fullName>
    </submittedName>
</protein>
<accession>A0AB39J2G2</accession>
<organism evidence="1">
    <name type="scientific">Bacillus aerius</name>
    <dbReference type="NCBI Taxonomy" id="293388"/>
    <lineage>
        <taxon>Bacteria</taxon>
        <taxon>Bacillati</taxon>
        <taxon>Bacillota</taxon>
        <taxon>Bacilli</taxon>
        <taxon>Bacillales</taxon>
        <taxon>Bacillaceae</taxon>
        <taxon>Bacillus</taxon>
    </lineage>
</organism>
<sequence>MAQIKEAYEFLKYDLTKTSQWETVELLADLVNTYKHGDGRSANRLYNKNPDLFLKGYLGDERLMDVELTTNSEIVFDIEKVGFKKYTKALIGFWEDFPEHLNPIVTID</sequence>
<dbReference type="RefSeq" id="WP_368774585.1">
    <property type="nucleotide sequence ID" value="NZ_CP162911.1"/>
</dbReference>
<evidence type="ECO:0000313" key="1">
    <source>
        <dbReference type="EMBL" id="XDL60247.1"/>
    </source>
</evidence>
<name>A0AB39J2G2_9BACI</name>
<dbReference type="AlphaFoldDB" id="A0AB39J2G2"/>